<dbReference type="InterPro" id="IPR026624">
    <property type="entry name" value="CECR6"/>
</dbReference>
<dbReference type="EMBL" id="HACA01007676">
    <property type="protein sequence ID" value="CDW25037.1"/>
    <property type="molecule type" value="Transcribed_RNA"/>
</dbReference>
<evidence type="ECO:0000256" key="2">
    <source>
        <dbReference type="SAM" id="Phobius"/>
    </source>
</evidence>
<comment type="similarity">
    <text evidence="1">Belongs to the TMEM121 family.</text>
</comment>
<feature type="transmembrane region" description="Helical" evidence="2">
    <location>
        <begin position="21"/>
        <end position="43"/>
    </location>
</feature>
<proteinExistence type="inferred from homology"/>
<dbReference type="OrthoDB" id="5964337at2759"/>
<feature type="non-terminal residue" evidence="3">
    <location>
        <position position="210"/>
    </location>
</feature>
<dbReference type="PANTHER" id="PTHR47399">
    <property type="entry name" value="TRANSMEMBRANE PROTEIN 121B"/>
    <property type="match status" value="1"/>
</dbReference>
<name>A0A0K2THE9_LEPSM</name>
<feature type="transmembrane region" description="Helical" evidence="2">
    <location>
        <begin position="170"/>
        <end position="188"/>
    </location>
</feature>
<evidence type="ECO:0000313" key="3">
    <source>
        <dbReference type="EMBL" id="CDW25037.1"/>
    </source>
</evidence>
<dbReference type="AlphaFoldDB" id="A0A0K2THE9"/>
<protein>
    <submittedName>
        <fullName evidence="3">Uncharacterized protein</fullName>
    </submittedName>
</protein>
<dbReference type="PANTHER" id="PTHR47399:SF1">
    <property type="entry name" value="TRANSMEMBRANE PROTEIN 121B"/>
    <property type="match status" value="1"/>
</dbReference>
<dbReference type="InterPro" id="IPR032776">
    <property type="entry name" value="CECR6/TMEM121"/>
</dbReference>
<feature type="transmembrane region" description="Helical" evidence="2">
    <location>
        <begin position="55"/>
        <end position="79"/>
    </location>
</feature>
<keyword evidence="2" id="KW-0812">Transmembrane</keyword>
<organism evidence="3">
    <name type="scientific">Lepeophtheirus salmonis</name>
    <name type="common">Salmon louse</name>
    <name type="synonym">Caligus salmonis</name>
    <dbReference type="NCBI Taxonomy" id="72036"/>
    <lineage>
        <taxon>Eukaryota</taxon>
        <taxon>Metazoa</taxon>
        <taxon>Ecdysozoa</taxon>
        <taxon>Arthropoda</taxon>
        <taxon>Crustacea</taxon>
        <taxon>Multicrustacea</taxon>
        <taxon>Hexanauplia</taxon>
        <taxon>Copepoda</taxon>
        <taxon>Siphonostomatoida</taxon>
        <taxon>Caligidae</taxon>
        <taxon>Lepeophtheirus</taxon>
    </lineage>
</organism>
<keyword evidence="2" id="KW-1133">Transmembrane helix</keyword>
<dbReference type="Pfam" id="PF14997">
    <property type="entry name" value="CECR6_TMEM121"/>
    <property type="match status" value="1"/>
</dbReference>
<keyword evidence="2" id="KW-0472">Membrane</keyword>
<reference evidence="3" key="1">
    <citation type="submission" date="2014-05" db="EMBL/GenBank/DDBJ databases">
        <authorList>
            <person name="Chronopoulou M."/>
        </authorList>
    </citation>
    <scope>NUCLEOTIDE SEQUENCE</scope>
    <source>
        <tissue evidence="3">Whole organism</tissue>
    </source>
</reference>
<accession>A0A0K2THE9</accession>
<evidence type="ECO:0000256" key="1">
    <source>
        <dbReference type="ARBA" id="ARBA00007711"/>
    </source>
</evidence>
<sequence>MKNKKGFYSLLCDKEILYHSFLGVLAMAVIIAQATILNFYIIAYYRGYTHQVATYFWFLGDLFIVCFIATSCITAYRYIHLRNKYSARNMYSEDLIEGKIHHSIYKYISFLSPKYCGTLPFSFISWFVYSTYLTIKLCIIFSSSIPEQMTRQDEEEEKQTEQILRAGSNLLKVTIGSSALIFIIMLQAHHNHDHDSTHSGYVAGVCHNTA</sequence>